<feature type="compositionally biased region" description="Basic and acidic residues" evidence="4">
    <location>
        <begin position="372"/>
        <end position="405"/>
    </location>
</feature>
<evidence type="ECO:0000256" key="4">
    <source>
        <dbReference type="SAM" id="MobiDB-lite"/>
    </source>
</evidence>
<dbReference type="PROSITE" id="PS50102">
    <property type="entry name" value="RRM"/>
    <property type="match status" value="3"/>
</dbReference>
<accession>A0AAD9P9U5</accession>
<dbReference type="InterPro" id="IPR012677">
    <property type="entry name" value="Nucleotide-bd_a/b_plait_sf"/>
</dbReference>
<protein>
    <recommendedName>
        <fullName evidence="5">RRM domain-containing protein</fullName>
    </recommendedName>
</protein>
<reference evidence="6" key="1">
    <citation type="journal article" date="2023" name="Mol. Biol. Evol.">
        <title>Third-Generation Sequencing Reveals the Adaptive Role of the Epigenome in Three Deep-Sea Polychaetes.</title>
        <authorList>
            <person name="Perez M."/>
            <person name="Aroh O."/>
            <person name="Sun Y."/>
            <person name="Lan Y."/>
            <person name="Juniper S.K."/>
            <person name="Young C.R."/>
            <person name="Angers B."/>
            <person name="Qian P.Y."/>
        </authorList>
    </citation>
    <scope>NUCLEOTIDE SEQUENCE</scope>
    <source>
        <strain evidence="6">R07B-5</strain>
    </source>
</reference>
<feature type="compositionally biased region" description="Pro residues" evidence="4">
    <location>
        <begin position="1"/>
        <end position="10"/>
    </location>
</feature>
<proteinExistence type="predicted"/>
<dbReference type="InterPro" id="IPR035979">
    <property type="entry name" value="RBD_domain_sf"/>
</dbReference>
<dbReference type="Proteomes" id="UP001209878">
    <property type="component" value="Unassembled WGS sequence"/>
</dbReference>
<feature type="domain" description="RRM" evidence="5">
    <location>
        <begin position="816"/>
        <end position="891"/>
    </location>
</feature>
<evidence type="ECO:0000256" key="2">
    <source>
        <dbReference type="ARBA" id="ARBA00022884"/>
    </source>
</evidence>
<feature type="compositionally biased region" description="Pro residues" evidence="4">
    <location>
        <begin position="784"/>
        <end position="796"/>
    </location>
</feature>
<sequence length="891" mass="97283">MGRGGPPPPQRDGGFNRGGMPRESDVPDFGRGGMPRDADMPGFGRGGPGRDNKPAFGRWGSSEDAVQSKDRVPFDIERPGFRQGGPPSDMGRQGFGRVGALMDIPGGPLRDVERPGFGRSGHPMDLDSRARDVERPGIDRGLMGADKQGFGRGGPRADVGGPGDGAPGFGRRGLRMDIDGPSGYADGPGFQRMGDDGQPIDSDQSRMGDGRPPMDMDLSGFVMGGPQQENDRHGFGQSRHDGDSDGRRFNDSLDGPQDGTRPGRPDGDQFGMHRNEPWDRARRNEPQFRRDDGQRRDEPMRLGPDRDGRQPRQNMRPPMKPGLLGDAPGDVKVNNPRGGNDNPPSIPNLFDEPLIEGWHPGVGGGGGGHPGAGDDRARRRGSGRMERDYDRREASPRSHDDELRRHDRKRSRGGGDADVCFVHVSGLPRIMNYRDIRRLFRGSDIPRDGLKVTNDRRGQRIGECFIHFFAPSHAEAALRRDGANVDGRTIRVRPCSEYDFDRAVDSYTPGTDDHGSRSSAKRPRSRSPGARQHGDSDVSDTYLAVKNLPHKATKADLKKFFGGLRLVDDSVHIENHKETSTAYVQLASRRDYPAALDLHKHTLNSRAIDIFPISAREFQSQVALLKGIEAENADDTTPKNAAKPDSEKTANGIARPAAEQQRKSTAPTKQPPTSVTHTTCVKMNGLPSSANGAMVKEFFAGLQLATRGINIIYNPDQTATGVAFVEFASAVDCEKALGKNRTSMGDSRCVSVAPIDTNEMQMQMAVEKARIRVPLPVPDEKKPAPPPLSSIPPPLGMPEQQQQPPPQQQPQQRPAFGVLIRNTPFRITEVELHAFFQCCRPIPGSVKIQRAPNGKPTGDSMIAFHNPMDARRAVAELNGRFLMGRALMLSL</sequence>
<keyword evidence="7" id="KW-1185">Reference proteome</keyword>
<feature type="region of interest" description="Disordered" evidence="4">
    <location>
        <begin position="775"/>
        <end position="812"/>
    </location>
</feature>
<dbReference type="InterPro" id="IPR000504">
    <property type="entry name" value="RRM_dom"/>
</dbReference>
<dbReference type="GO" id="GO:0003723">
    <property type="term" value="F:RNA binding"/>
    <property type="evidence" value="ECO:0007669"/>
    <property type="project" value="UniProtKB-UniRule"/>
</dbReference>
<dbReference type="AlphaFoldDB" id="A0AAD9P9U5"/>
<evidence type="ECO:0000313" key="7">
    <source>
        <dbReference type="Proteomes" id="UP001209878"/>
    </source>
</evidence>
<feature type="compositionally biased region" description="Basic and acidic residues" evidence="4">
    <location>
        <begin position="229"/>
        <end position="251"/>
    </location>
</feature>
<feature type="region of interest" description="Disordered" evidence="4">
    <location>
        <begin position="1"/>
        <end position="418"/>
    </location>
</feature>
<dbReference type="InterPro" id="IPR050666">
    <property type="entry name" value="ESRP"/>
</dbReference>
<feature type="domain" description="RRM" evidence="5">
    <location>
        <begin position="541"/>
        <end position="610"/>
    </location>
</feature>
<evidence type="ECO:0000259" key="5">
    <source>
        <dbReference type="PROSITE" id="PS50102"/>
    </source>
</evidence>
<gene>
    <name evidence="6" type="ORF">NP493_65g02049</name>
</gene>
<evidence type="ECO:0000313" key="6">
    <source>
        <dbReference type="EMBL" id="KAK2190889.1"/>
    </source>
</evidence>
<feature type="compositionally biased region" description="Basic and acidic residues" evidence="4">
    <location>
        <begin position="110"/>
        <end position="138"/>
    </location>
</feature>
<dbReference type="SMART" id="SM00360">
    <property type="entry name" value="RRM"/>
    <property type="match status" value="4"/>
</dbReference>
<feature type="region of interest" description="Disordered" evidence="4">
    <location>
        <begin position="629"/>
        <end position="676"/>
    </location>
</feature>
<feature type="region of interest" description="Disordered" evidence="4">
    <location>
        <begin position="503"/>
        <end position="538"/>
    </location>
</feature>
<feature type="compositionally biased region" description="Gly residues" evidence="4">
    <location>
        <begin position="360"/>
        <end position="371"/>
    </location>
</feature>
<feature type="domain" description="RRM" evidence="5">
    <location>
        <begin position="420"/>
        <end position="497"/>
    </location>
</feature>
<dbReference type="PANTHER" id="PTHR13976">
    <property type="entry name" value="HETEROGENEOUS NUCLEAR RIBONUCLEOPROTEIN-RELATED"/>
    <property type="match status" value="1"/>
</dbReference>
<keyword evidence="2 3" id="KW-0694">RNA-binding</keyword>
<organism evidence="6 7">
    <name type="scientific">Ridgeia piscesae</name>
    <name type="common">Tubeworm</name>
    <dbReference type="NCBI Taxonomy" id="27915"/>
    <lineage>
        <taxon>Eukaryota</taxon>
        <taxon>Metazoa</taxon>
        <taxon>Spiralia</taxon>
        <taxon>Lophotrochozoa</taxon>
        <taxon>Annelida</taxon>
        <taxon>Polychaeta</taxon>
        <taxon>Sedentaria</taxon>
        <taxon>Canalipalpata</taxon>
        <taxon>Sabellida</taxon>
        <taxon>Siboglinidae</taxon>
        <taxon>Ridgeia</taxon>
    </lineage>
</organism>
<feature type="compositionally biased region" description="Basic and acidic residues" evidence="4">
    <location>
        <begin position="66"/>
        <end position="80"/>
    </location>
</feature>
<dbReference type="CDD" id="cd12254">
    <property type="entry name" value="RRM_hnRNPH_ESRPs_RBM12_like"/>
    <property type="match status" value="2"/>
</dbReference>
<keyword evidence="1" id="KW-0677">Repeat</keyword>
<dbReference type="Gene3D" id="3.30.70.330">
    <property type="match status" value="4"/>
</dbReference>
<dbReference type="Pfam" id="PF00076">
    <property type="entry name" value="RRM_1"/>
    <property type="match status" value="4"/>
</dbReference>
<evidence type="ECO:0000256" key="1">
    <source>
        <dbReference type="ARBA" id="ARBA00022737"/>
    </source>
</evidence>
<comment type="caution">
    <text evidence="6">The sequence shown here is derived from an EMBL/GenBank/DDBJ whole genome shotgun (WGS) entry which is preliminary data.</text>
</comment>
<name>A0AAD9P9U5_RIDPI</name>
<feature type="compositionally biased region" description="Basic and acidic residues" evidence="4">
    <location>
        <begin position="203"/>
        <end position="214"/>
    </location>
</feature>
<dbReference type="SUPFAM" id="SSF54928">
    <property type="entry name" value="RNA-binding domain, RBD"/>
    <property type="match status" value="3"/>
</dbReference>
<feature type="compositionally biased region" description="Polar residues" evidence="4">
    <location>
        <begin position="663"/>
        <end position="676"/>
    </location>
</feature>
<evidence type="ECO:0000256" key="3">
    <source>
        <dbReference type="PROSITE-ProRule" id="PRU00176"/>
    </source>
</evidence>
<dbReference type="EMBL" id="JAODUO010000065">
    <property type="protein sequence ID" value="KAK2190889.1"/>
    <property type="molecule type" value="Genomic_DNA"/>
</dbReference>
<feature type="compositionally biased region" description="Basic and acidic residues" evidence="4">
    <location>
        <begin position="261"/>
        <end position="310"/>
    </location>
</feature>
<feature type="compositionally biased region" description="Gly residues" evidence="4">
    <location>
        <begin position="150"/>
        <end position="171"/>
    </location>
</feature>